<keyword evidence="8" id="KW-0963">Cytoplasm</keyword>
<name>A0A1G8FGL7_9BACI</name>
<dbReference type="NCBIfam" id="TIGR00556">
    <property type="entry name" value="pantethn_trn"/>
    <property type="match status" value="1"/>
</dbReference>
<evidence type="ECO:0000256" key="6">
    <source>
        <dbReference type="ARBA" id="ARBA00023098"/>
    </source>
</evidence>
<dbReference type="InterPro" id="IPR002582">
    <property type="entry name" value="ACPS"/>
</dbReference>
<evidence type="ECO:0000313" key="10">
    <source>
        <dbReference type="EMBL" id="SDH81255.1"/>
    </source>
</evidence>
<dbReference type="RefSeq" id="WP_091273730.1">
    <property type="nucleotide sequence ID" value="NZ_FNDK01000012.1"/>
</dbReference>
<feature type="binding site" evidence="8">
    <location>
        <position position="58"/>
    </location>
    <ligand>
        <name>Mg(2+)</name>
        <dbReference type="ChEBI" id="CHEBI:18420"/>
    </ligand>
</feature>
<keyword evidence="6 8" id="KW-0443">Lipid metabolism</keyword>
<protein>
    <recommendedName>
        <fullName evidence="8">Holo-[acyl-carrier-protein] synthase</fullName>
        <shortName evidence="8">Holo-ACP synthase</shortName>
        <ecNumber evidence="8">2.7.8.7</ecNumber>
    </recommendedName>
    <alternativeName>
        <fullName evidence="8">4'-phosphopantetheinyl transferase AcpS</fullName>
    </alternativeName>
</protein>
<evidence type="ECO:0000259" key="9">
    <source>
        <dbReference type="Pfam" id="PF01648"/>
    </source>
</evidence>
<evidence type="ECO:0000256" key="1">
    <source>
        <dbReference type="ARBA" id="ARBA00022516"/>
    </source>
</evidence>
<dbReference type="Proteomes" id="UP000199163">
    <property type="component" value="Unassembled WGS sequence"/>
</dbReference>
<organism evidence="10 11">
    <name type="scientific">Alteribacillus persepolensis</name>
    <dbReference type="NCBI Taxonomy" id="568899"/>
    <lineage>
        <taxon>Bacteria</taxon>
        <taxon>Bacillati</taxon>
        <taxon>Bacillota</taxon>
        <taxon>Bacilli</taxon>
        <taxon>Bacillales</taxon>
        <taxon>Bacillaceae</taxon>
        <taxon>Alteribacillus</taxon>
    </lineage>
</organism>
<evidence type="ECO:0000256" key="4">
    <source>
        <dbReference type="ARBA" id="ARBA00022832"/>
    </source>
</evidence>
<comment type="catalytic activity">
    <reaction evidence="8">
        <text>apo-[ACP] + CoA = holo-[ACP] + adenosine 3',5'-bisphosphate + H(+)</text>
        <dbReference type="Rhea" id="RHEA:12068"/>
        <dbReference type="Rhea" id="RHEA-COMP:9685"/>
        <dbReference type="Rhea" id="RHEA-COMP:9690"/>
        <dbReference type="ChEBI" id="CHEBI:15378"/>
        <dbReference type="ChEBI" id="CHEBI:29999"/>
        <dbReference type="ChEBI" id="CHEBI:57287"/>
        <dbReference type="ChEBI" id="CHEBI:58343"/>
        <dbReference type="ChEBI" id="CHEBI:64479"/>
        <dbReference type="EC" id="2.7.8.7"/>
    </reaction>
</comment>
<dbReference type="EC" id="2.7.8.7" evidence="8"/>
<gene>
    <name evidence="8" type="primary">acpS</name>
    <name evidence="10" type="ORF">SAMN05192534_11228</name>
</gene>
<feature type="binding site" evidence="8">
    <location>
        <position position="8"/>
    </location>
    <ligand>
        <name>Mg(2+)</name>
        <dbReference type="ChEBI" id="CHEBI:18420"/>
    </ligand>
</feature>
<keyword evidence="1 8" id="KW-0444">Lipid biosynthesis</keyword>
<comment type="similarity">
    <text evidence="8">Belongs to the P-Pant transferase superfamily. AcpS family.</text>
</comment>
<dbReference type="AlphaFoldDB" id="A0A1G8FGL7"/>
<reference evidence="10 11" key="1">
    <citation type="submission" date="2016-10" db="EMBL/GenBank/DDBJ databases">
        <authorList>
            <person name="de Groot N.N."/>
        </authorList>
    </citation>
    <scope>NUCLEOTIDE SEQUENCE [LARGE SCALE GENOMIC DNA]</scope>
    <source>
        <strain evidence="10 11">DSM 21632</strain>
    </source>
</reference>
<evidence type="ECO:0000256" key="3">
    <source>
        <dbReference type="ARBA" id="ARBA00022723"/>
    </source>
</evidence>
<dbReference type="InterPro" id="IPR037143">
    <property type="entry name" value="4-PPantetheinyl_Trfase_dom_sf"/>
</dbReference>
<keyword evidence="2 8" id="KW-0808">Transferase</keyword>
<keyword evidence="7 8" id="KW-0275">Fatty acid biosynthesis</keyword>
<evidence type="ECO:0000256" key="7">
    <source>
        <dbReference type="ARBA" id="ARBA00023160"/>
    </source>
</evidence>
<dbReference type="InterPro" id="IPR004568">
    <property type="entry name" value="Ppantetheine-prot_Trfase_dom"/>
</dbReference>
<comment type="subcellular location">
    <subcellularLocation>
        <location evidence="8">Cytoplasm</location>
    </subcellularLocation>
</comment>
<keyword evidence="5 8" id="KW-0460">Magnesium</keyword>
<dbReference type="GO" id="GO:0005737">
    <property type="term" value="C:cytoplasm"/>
    <property type="evidence" value="ECO:0007669"/>
    <property type="project" value="UniProtKB-SubCell"/>
</dbReference>
<evidence type="ECO:0000313" key="11">
    <source>
        <dbReference type="Proteomes" id="UP000199163"/>
    </source>
</evidence>
<keyword evidence="3 8" id="KW-0479">Metal-binding</keyword>
<dbReference type="InterPro" id="IPR008278">
    <property type="entry name" value="4-PPantetheinyl_Trfase_dom"/>
</dbReference>
<dbReference type="GO" id="GO:0006633">
    <property type="term" value="P:fatty acid biosynthetic process"/>
    <property type="evidence" value="ECO:0007669"/>
    <property type="project" value="UniProtKB-UniRule"/>
</dbReference>
<dbReference type="GO" id="GO:0008897">
    <property type="term" value="F:holo-[acyl-carrier-protein] synthase activity"/>
    <property type="evidence" value="ECO:0007669"/>
    <property type="project" value="UniProtKB-UniRule"/>
</dbReference>
<dbReference type="HAMAP" id="MF_00101">
    <property type="entry name" value="AcpS"/>
    <property type="match status" value="1"/>
</dbReference>
<dbReference type="GO" id="GO:0000287">
    <property type="term" value="F:magnesium ion binding"/>
    <property type="evidence" value="ECO:0007669"/>
    <property type="project" value="UniProtKB-UniRule"/>
</dbReference>
<keyword evidence="11" id="KW-1185">Reference proteome</keyword>
<dbReference type="STRING" id="568899.SAMN05192534_11228"/>
<comment type="function">
    <text evidence="8">Transfers the 4'-phosphopantetheine moiety from coenzyme A to a Ser of acyl-carrier-protein.</text>
</comment>
<dbReference type="Pfam" id="PF01648">
    <property type="entry name" value="ACPS"/>
    <property type="match status" value="1"/>
</dbReference>
<comment type="cofactor">
    <cofactor evidence="8">
        <name>Mg(2+)</name>
        <dbReference type="ChEBI" id="CHEBI:18420"/>
    </cofactor>
</comment>
<sequence>MIKGIGLDVVELDRIERLLHKSRRFEERVLTTSEREQLHMLKGKRKVEFAAGRYAAKEAFAKAAGTGISKEYGFQDIEVYNDSLGKPVIKAKGLNSTVHISITHSHDFAAAQVIVEK</sequence>
<dbReference type="OrthoDB" id="517356at2"/>
<keyword evidence="4 8" id="KW-0276">Fatty acid metabolism</keyword>
<evidence type="ECO:0000256" key="2">
    <source>
        <dbReference type="ARBA" id="ARBA00022679"/>
    </source>
</evidence>
<accession>A0A1G8FGL7</accession>
<evidence type="ECO:0000256" key="5">
    <source>
        <dbReference type="ARBA" id="ARBA00022842"/>
    </source>
</evidence>
<evidence type="ECO:0000256" key="8">
    <source>
        <dbReference type="HAMAP-Rule" id="MF_00101"/>
    </source>
</evidence>
<proteinExistence type="inferred from homology"/>
<dbReference type="NCBIfam" id="TIGR00516">
    <property type="entry name" value="acpS"/>
    <property type="match status" value="1"/>
</dbReference>
<dbReference type="EMBL" id="FNDK01000012">
    <property type="protein sequence ID" value="SDH81255.1"/>
    <property type="molecule type" value="Genomic_DNA"/>
</dbReference>
<dbReference type="SUPFAM" id="SSF56214">
    <property type="entry name" value="4'-phosphopantetheinyl transferase"/>
    <property type="match status" value="1"/>
</dbReference>
<dbReference type="Gene3D" id="3.90.470.20">
    <property type="entry name" value="4'-phosphopantetheinyl transferase domain"/>
    <property type="match status" value="1"/>
</dbReference>
<feature type="domain" description="4'-phosphopantetheinyl transferase" evidence="9">
    <location>
        <begin position="4"/>
        <end position="110"/>
    </location>
</feature>